<dbReference type="OrthoDB" id="78465at2157"/>
<feature type="domain" description="DUF3344" evidence="1">
    <location>
        <begin position="402"/>
        <end position="647"/>
    </location>
</feature>
<accession>A0A1H7GXJ6</accession>
<organism evidence="2 3">
    <name type="scientific">Methanobrevibacter gottschalkii</name>
    <dbReference type="NCBI Taxonomy" id="190974"/>
    <lineage>
        <taxon>Archaea</taxon>
        <taxon>Methanobacteriati</taxon>
        <taxon>Methanobacteriota</taxon>
        <taxon>Methanomada group</taxon>
        <taxon>Methanobacteria</taxon>
        <taxon>Methanobacteriales</taxon>
        <taxon>Methanobacteriaceae</taxon>
        <taxon>Methanobrevibacter</taxon>
    </lineage>
</organism>
<evidence type="ECO:0000259" key="1">
    <source>
        <dbReference type="Pfam" id="PF11824"/>
    </source>
</evidence>
<name>A0A1H7GXJ6_9EURY</name>
<dbReference type="AlphaFoldDB" id="A0A1H7GXJ6"/>
<reference evidence="2 3" key="1">
    <citation type="submission" date="2016-10" db="EMBL/GenBank/DDBJ databases">
        <authorList>
            <person name="de Groot N.N."/>
        </authorList>
    </citation>
    <scope>NUCLEOTIDE SEQUENCE [LARGE SCALE GENOMIC DNA]</scope>
    <source>
        <strain evidence="2 3">DSM 11978</strain>
    </source>
</reference>
<dbReference type="InterPro" id="IPR021779">
    <property type="entry name" value="DUF3344"/>
</dbReference>
<evidence type="ECO:0000313" key="2">
    <source>
        <dbReference type="EMBL" id="SEK42758.1"/>
    </source>
</evidence>
<dbReference type="Proteomes" id="UP000199506">
    <property type="component" value="Unassembled WGS sequence"/>
</dbReference>
<protein>
    <recommendedName>
        <fullName evidence="1">DUF3344 domain-containing protein</fullName>
    </recommendedName>
</protein>
<feature type="domain" description="DUF3344" evidence="1">
    <location>
        <begin position="12"/>
        <end position="273"/>
    </location>
</feature>
<sequence length="846" mass="93118">MIVLSISSVSADDLQTKYAGEVSGDVNVVTVNPWTTSGSLTYDIPSEAKDIRSADVYVNVYGGSAKNTYGANANVSLKTANGENQIANESLWIEEGSSDGTIYAVNDHINKCYSDYQMHYDITNSIKGLNGSSITIKVDTFKMENKSFDGRIKLIALILAYDDGDSDVINYWVDATQKWTKTNVTTIFNTEKLSNINGANLINVALSSGDGSFKVNGEIIGDPIVHDSGNYYQYNSWDISDKMKKGQNTELLSMNVGSGSYASLKNVLSVLKVNPIKANVSLATEYADTCYAGTNNTISINVISDKKEKYSIELLADGNVVNSTEIELDGENQTILFLTDPTVREVDDSTVNGADNVKVNYMVNVRFNDVVVSSANKTVPVLYNGNLGKDLSYPSSGFASFENISFTGDIVIDIKNESSYKSGSTGTIEIFNVNLGKDSTIVKGFIYVPYNWFNGKKYVENETMFNVTFNNQTICPAGFHRDQSNLGNYGKYGYGVVVYDVTNSIKNGNNTFVLNKINPTPTIYPSTLIYMYNTTGSEVIKNIYIINGADLLSNTSNNAGRVVQANSNININSKDILDAKLYVFASGAQTNEGNIIINNNVFENVWNGTSKITDLFATDITDIVKDSNDIRFVATGSTILALQQFIVTTKDAPIKTSVKPTKLSTTYDSGKYFNIKVLDNHKKSVKGLKLKLKVFTGKRYANYYVTTGSNGVASFKKASKLSIGTHKVEITTNNKNYVVKKTISYIKVYKAKTIVKAPKITVKFKKSKYFKVNVKNKATKKAVKNIAVKLKVFTGKKYKIYKIKTNKYGTAYLKTKYLKVGSHKVIVYSGNSKYSIGAKSSIKVRW</sequence>
<proteinExistence type="predicted"/>
<gene>
    <name evidence="2" type="ORF">SAMN05216439_0923</name>
</gene>
<dbReference type="STRING" id="190974.SAMN05216439_0923"/>
<evidence type="ECO:0000313" key="3">
    <source>
        <dbReference type="Proteomes" id="UP000199506"/>
    </source>
</evidence>
<dbReference type="RefSeq" id="WP_180365848.1">
    <property type="nucleotide sequence ID" value="NZ_FOAK01000002.1"/>
</dbReference>
<dbReference type="Pfam" id="PF11824">
    <property type="entry name" value="DUF3344"/>
    <property type="match status" value="2"/>
</dbReference>
<dbReference type="EMBL" id="FOAK01000002">
    <property type="protein sequence ID" value="SEK42758.1"/>
    <property type="molecule type" value="Genomic_DNA"/>
</dbReference>